<dbReference type="InterPro" id="IPR051059">
    <property type="entry name" value="VerF-like"/>
</dbReference>
<dbReference type="SMART" id="SM00355">
    <property type="entry name" value="ZnF_C2H2"/>
    <property type="match status" value="2"/>
</dbReference>
<keyword evidence="6" id="KW-0539">Nucleus</keyword>
<evidence type="ECO:0000256" key="7">
    <source>
        <dbReference type="PROSITE-ProRule" id="PRU00042"/>
    </source>
</evidence>
<dbReference type="InterPro" id="IPR013087">
    <property type="entry name" value="Znf_C2H2_type"/>
</dbReference>
<dbReference type="PANTHER" id="PTHR40626">
    <property type="entry name" value="MIP31509P"/>
    <property type="match status" value="1"/>
</dbReference>
<dbReference type="Proteomes" id="UP000030151">
    <property type="component" value="Unassembled WGS sequence"/>
</dbReference>
<comment type="caution">
    <text evidence="10">The sequence shown here is derived from an EMBL/GenBank/DDBJ whole genome shotgun (WGS) entry which is preliminary data.</text>
</comment>
<protein>
    <submittedName>
        <fullName evidence="10">Fungal specific transcription factor domain protein</fullName>
    </submittedName>
</protein>
<feature type="region of interest" description="Disordered" evidence="8">
    <location>
        <begin position="500"/>
        <end position="524"/>
    </location>
</feature>
<dbReference type="HOGENOM" id="CLU_008344_0_0_1"/>
<dbReference type="PROSITE" id="PS00028">
    <property type="entry name" value="ZINC_FINGER_C2H2_1"/>
    <property type="match status" value="2"/>
</dbReference>
<dbReference type="GO" id="GO:0005634">
    <property type="term" value="C:nucleus"/>
    <property type="evidence" value="ECO:0007669"/>
    <property type="project" value="UniProtKB-SubCell"/>
</dbReference>
<reference evidence="10 11" key="1">
    <citation type="submission" date="2014-02" db="EMBL/GenBank/DDBJ databases">
        <title>The genome sequence of the entomopathogenic fungus Metarhizium robertsii ARSEF 2575.</title>
        <authorList>
            <person name="Giuliano Garisto Donzelli B."/>
            <person name="Roe B.A."/>
            <person name="Macmil S.L."/>
            <person name="Krasnoff S.B."/>
            <person name="Gibson D.M."/>
        </authorList>
    </citation>
    <scope>NUCLEOTIDE SEQUENCE [LARGE SCALE GENOMIC DNA]</scope>
    <source>
        <strain evidence="10 11">ARSEF 2575</strain>
    </source>
</reference>
<feature type="compositionally biased region" description="Polar residues" evidence="8">
    <location>
        <begin position="12"/>
        <end position="32"/>
    </location>
</feature>
<gene>
    <name evidence="10" type="ORF">X797_000845</name>
</gene>
<dbReference type="InterPro" id="IPR036236">
    <property type="entry name" value="Znf_C2H2_sf"/>
</dbReference>
<dbReference type="PANTHER" id="PTHR40626:SF13">
    <property type="entry name" value="RESPIRATION FACTOR 2-RELATED"/>
    <property type="match status" value="1"/>
</dbReference>
<name>A0A0A1V998_9HYPO</name>
<evidence type="ECO:0000256" key="6">
    <source>
        <dbReference type="ARBA" id="ARBA00023242"/>
    </source>
</evidence>
<keyword evidence="4 7" id="KW-0863">Zinc-finger</keyword>
<feature type="compositionally biased region" description="Polar residues" evidence="8">
    <location>
        <begin position="951"/>
        <end position="967"/>
    </location>
</feature>
<keyword evidence="5" id="KW-0862">Zinc</keyword>
<organism evidence="10 11">
    <name type="scientific">Metarhizium robertsii</name>
    <dbReference type="NCBI Taxonomy" id="568076"/>
    <lineage>
        <taxon>Eukaryota</taxon>
        <taxon>Fungi</taxon>
        <taxon>Dikarya</taxon>
        <taxon>Ascomycota</taxon>
        <taxon>Pezizomycotina</taxon>
        <taxon>Sordariomycetes</taxon>
        <taxon>Hypocreomycetidae</taxon>
        <taxon>Hypocreales</taxon>
        <taxon>Clavicipitaceae</taxon>
        <taxon>Metarhizium</taxon>
    </lineage>
</organism>
<dbReference type="GO" id="GO:0000981">
    <property type="term" value="F:DNA-binding transcription factor activity, RNA polymerase II-specific"/>
    <property type="evidence" value="ECO:0007669"/>
    <property type="project" value="InterPro"/>
</dbReference>
<dbReference type="GO" id="GO:0000785">
    <property type="term" value="C:chromatin"/>
    <property type="evidence" value="ECO:0007669"/>
    <property type="project" value="TreeGrafter"/>
</dbReference>
<evidence type="ECO:0000313" key="10">
    <source>
        <dbReference type="EMBL" id="EXV06128.1"/>
    </source>
</evidence>
<dbReference type="GO" id="GO:0008270">
    <property type="term" value="F:zinc ion binding"/>
    <property type="evidence" value="ECO:0007669"/>
    <property type="project" value="UniProtKB-KW"/>
</dbReference>
<proteinExistence type="predicted"/>
<dbReference type="eggNOG" id="KOG1721">
    <property type="taxonomic scope" value="Eukaryota"/>
</dbReference>
<sequence length="1188" mass="127757">MVLDDSGPRLSSRASTMSNPTTASAAAGTSNPPAAVATAATAATTAAAAAAAADDSASTITVNTKAPSANFPPPKTDKPRPHVCATCQRSFARLEHLKRHERSHTKEKPFECPECSRCFARRDLLLRHQQKLHQTSTPSSRPRNRRESASGAAPAQSRRKNSVAGVNAAGSGAAAAPMRPRANTISHVDGAAMQMLASANASVARGMAHSRHPSLVGLPVHNLDHVFGGMSAALGQRGLQHGLPKLETSQVGSNDFDASGLRTAPPMAVFNPEFDFEGLFFGPGSTINPNALHYNDSPQSMALDQTSPFGQGLPDVAATQHFDDWVTGFEHQMSFNTNEHVIDGSSPSAISTTSQSGISDVMVDGSNHPAPAGTSTMWQPSVMGPPQMPNPFAMDLNGSVFPDLLSGAPLSPQPATQKINDPYFSAPPTSLSSLSTSVVSGMNSQPLNPPLGFNAAQETPSSLNGGNHAASPVTTITNATRTAIVTILSHCLPFGSRKNPSLSSLGSPQIQSGGNSSSNPAIDVPSTQDLQRYVRAYLTCFHPHLPFLHLPTLSFDVSPDSIGRSNGAGGNGCLLLSMAAFGAAYEMEHAQSRDLFDMAKKIVFFYLDERRKSDVRRADTRLSTISTDSKVQQNQAHSSTPLWLVQAMLLNVIYGHTCSDKVTSDIASTHCASLVSLAQSSGLISQGKGNVSTKQDVDMADTGDWTRISEQEEQREWLQWKSMEEHKRTVYVIFILSSMAVASFNHSPALTNSEITLDLPCDEEFFAAESSAAFASRGGVEAANHNRLTFFDSLGDLLRTNERQHSMGNSQPQFGSPMNTTDTPLTDLKPSTFGCLVLIYALHNYIWETRQRHQNRTWTNIETEKMHMHIEPALKAWQIAWSSNPQHSIERPNPFGLGPMSADAIPLLDLAYVKLFVDFGPAKAKIWQRDWDGMIEELSRGFETQDEARSPTCSSETGTDPSSNSVINPGFMDSPATQSSLNGMHADKPFGTGQDANGTGRSISRRERYLRTASFYAVDSLSMSDKLGVTFADKTSHELPMQTALCTAECAQVVAGWITALQERVGPYLGIVGQDHIDLSQVPAIILLEEEDIKLLDKVRDILSTAELKINMRLGPNATGTIGGHESVLSPDGFTGYACQILRLAAWMVNKSAVWPVAHIAAHGLETYANHLRVRAEKSVTGSMPLTL</sequence>
<feature type="domain" description="C2H2-type" evidence="9">
    <location>
        <begin position="110"/>
        <end position="138"/>
    </location>
</feature>
<evidence type="ECO:0000256" key="1">
    <source>
        <dbReference type="ARBA" id="ARBA00004123"/>
    </source>
</evidence>
<dbReference type="OrthoDB" id="6077919at2759"/>
<feature type="region of interest" description="Disordered" evidence="8">
    <location>
        <begin position="130"/>
        <end position="181"/>
    </location>
</feature>
<feature type="compositionally biased region" description="Low complexity" evidence="8">
    <location>
        <begin position="162"/>
        <end position="176"/>
    </location>
</feature>
<evidence type="ECO:0000313" key="11">
    <source>
        <dbReference type="Proteomes" id="UP000030151"/>
    </source>
</evidence>
<evidence type="ECO:0000256" key="4">
    <source>
        <dbReference type="ARBA" id="ARBA00022771"/>
    </source>
</evidence>
<dbReference type="Gene3D" id="3.30.160.60">
    <property type="entry name" value="Classic Zinc Finger"/>
    <property type="match status" value="2"/>
</dbReference>
<feature type="region of interest" description="Disordered" evidence="8">
    <location>
        <begin position="942"/>
        <end position="1003"/>
    </location>
</feature>
<feature type="region of interest" description="Disordered" evidence="8">
    <location>
        <begin position="1"/>
        <end position="35"/>
    </location>
</feature>
<dbReference type="PROSITE" id="PS50157">
    <property type="entry name" value="ZINC_FINGER_C2H2_2"/>
    <property type="match status" value="2"/>
</dbReference>
<dbReference type="EMBL" id="JELW01000001">
    <property type="protein sequence ID" value="EXV06128.1"/>
    <property type="molecule type" value="Genomic_DNA"/>
</dbReference>
<dbReference type="InterPro" id="IPR007219">
    <property type="entry name" value="XnlR_reg_dom"/>
</dbReference>
<dbReference type="Pfam" id="PF04082">
    <property type="entry name" value="Fungal_trans"/>
    <property type="match status" value="1"/>
</dbReference>
<dbReference type="Pfam" id="PF00096">
    <property type="entry name" value="zf-C2H2"/>
    <property type="match status" value="2"/>
</dbReference>
<evidence type="ECO:0000259" key="9">
    <source>
        <dbReference type="PROSITE" id="PS50157"/>
    </source>
</evidence>
<keyword evidence="2" id="KW-0479">Metal-binding</keyword>
<dbReference type="CDD" id="cd12148">
    <property type="entry name" value="fungal_TF_MHR"/>
    <property type="match status" value="1"/>
</dbReference>
<accession>A0A0A1V998</accession>
<dbReference type="FunFam" id="3.30.160.60:FF:000343">
    <property type="entry name" value="C2H2 transcription factor (AmdX)"/>
    <property type="match status" value="1"/>
</dbReference>
<evidence type="ECO:0000256" key="5">
    <source>
        <dbReference type="ARBA" id="ARBA00022833"/>
    </source>
</evidence>
<evidence type="ECO:0000256" key="8">
    <source>
        <dbReference type="SAM" id="MobiDB-lite"/>
    </source>
</evidence>
<comment type="subcellular location">
    <subcellularLocation>
        <location evidence="1">Nucleus</location>
    </subcellularLocation>
</comment>
<keyword evidence="3" id="KW-0677">Repeat</keyword>
<dbReference type="GO" id="GO:0006351">
    <property type="term" value="P:DNA-templated transcription"/>
    <property type="evidence" value="ECO:0007669"/>
    <property type="project" value="InterPro"/>
</dbReference>
<evidence type="ECO:0000256" key="3">
    <source>
        <dbReference type="ARBA" id="ARBA00022737"/>
    </source>
</evidence>
<feature type="domain" description="C2H2-type" evidence="9">
    <location>
        <begin position="82"/>
        <end position="109"/>
    </location>
</feature>
<dbReference type="AlphaFoldDB" id="A0A0A1V998"/>
<evidence type="ECO:0000256" key="2">
    <source>
        <dbReference type="ARBA" id="ARBA00022723"/>
    </source>
</evidence>
<dbReference type="SUPFAM" id="SSF57667">
    <property type="entry name" value="beta-beta-alpha zinc fingers"/>
    <property type="match status" value="1"/>
</dbReference>
<dbReference type="FunFam" id="3.30.160.60:FF:000576">
    <property type="entry name" value="C2H2 transcription factor (AmdX)"/>
    <property type="match status" value="1"/>
</dbReference>
<dbReference type="GO" id="GO:0000978">
    <property type="term" value="F:RNA polymerase II cis-regulatory region sequence-specific DNA binding"/>
    <property type="evidence" value="ECO:0007669"/>
    <property type="project" value="InterPro"/>
</dbReference>